<organism evidence="1 2">
    <name type="scientific">Aspergillus sydowii CBS 593.65</name>
    <dbReference type="NCBI Taxonomy" id="1036612"/>
    <lineage>
        <taxon>Eukaryota</taxon>
        <taxon>Fungi</taxon>
        <taxon>Dikarya</taxon>
        <taxon>Ascomycota</taxon>
        <taxon>Pezizomycotina</taxon>
        <taxon>Eurotiomycetes</taxon>
        <taxon>Eurotiomycetidae</taxon>
        <taxon>Eurotiales</taxon>
        <taxon>Aspergillaceae</taxon>
        <taxon>Aspergillus</taxon>
        <taxon>Aspergillus subgen. Nidulantes</taxon>
    </lineage>
</organism>
<gene>
    <name evidence="1" type="ORF">ASPSYDRAFT_1049656</name>
</gene>
<dbReference type="Proteomes" id="UP000184356">
    <property type="component" value="Unassembled WGS sequence"/>
</dbReference>
<proteinExistence type="predicted"/>
<name>A0A1L9TCZ1_9EURO</name>
<evidence type="ECO:0000313" key="2">
    <source>
        <dbReference type="Proteomes" id="UP000184356"/>
    </source>
</evidence>
<sequence>MGRTKYSSIPRLFQYLISNNTLFFLARGFMTDCPPHSPGLNPIEHPLDILKASEA</sequence>
<dbReference type="GeneID" id="63755892"/>
<dbReference type="AlphaFoldDB" id="A0A1L9TCZ1"/>
<protein>
    <submittedName>
        <fullName evidence="1">Uncharacterized protein</fullName>
    </submittedName>
</protein>
<dbReference type="RefSeq" id="XP_040701106.1">
    <property type="nucleotide sequence ID" value="XM_040839819.1"/>
</dbReference>
<dbReference type="EMBL" id="KV878588">
    <property type="protein sequence ID" value="OJJ57300.1"/>
    <property type="molecule type" value="Genomic_DNA"/>
</dbReference>
<keyword evidence="2" id="KW-1185">Reference proteome</keyword>
<reference evidence="2" key="1">
    <citation type="journal article" date="2017" name="Genome Biol.">
        <title>Comparative genomics reveals high biological diversity and specific adaptations in the industrially and medically important fungal genus Aspergillus.</title>
        <authorList>
            <person name="de Vries R.P."/>
            <person name="Riley R."/>
            <person name="Wiebenga A."/>
            <person name="Aguilar-Osorio G."/>
            <person name="Amillis S."/>
            <person name="Uchima C.A."/>
            <person name="Anderluh G."/>
            <person name="Asadollahi M."/>
            <person name="Askin M."/>
            <person name="Barry K."/>
            <person name="Battaglia E."/>
            <person name="Bayram O."/>
            <person name="Benocci T."/>
            <person name="Braus-Stromeyer S.A."/>
            <person name="Caldana C."/>
            <person name="Canovas D."/>
            <person name="Cerqueira G.C."/>
            <person name="Chen F."/>
            <person name="Chen W."/>
            <person name="Choi C."/>
            <person name="Clum A."/>
            <person name="Dos Santos R.A."/>
            <person name="Damasio A.R."/>
            <person name="Diallinas G."/>
            <person name="Emri T."/>
            <person name="Fekete E."/>
            <person name="Flipphi M."/>
            <person name="Freyberg S."/>
            <person name="Gallo A."/>
            <person name="Gournas C."/>
            <person name="Habgood R."/>
            <person name="Hainaut M."/>
            <person name="Harispe M.L."/>
            <person name="Henrissat B."/>
            <person name="Hilden K.S."/>
            <person name="Hope R."/>
            <person name="Hossain A."/>
            <person name="Karabika E."/>
            <person name="Karaffa L."/>
            <person name="Karanyi Z."/>
            <person name="Krasevec N."/>
            <person name="Kuo A."/>
            <person name="Kusch H."/>
            <person name="LaButti K."/>
            <person name="Lagendijk E.L."/>
            <person name="Lapidus A."/>
            <person name="Levasseur A."/>
            <person name="Lindquist E."/>
            <person name="Lipzen A."/>
            <person name="Logrieco A.F."/>
            <person name="MacCabe A."/>
            <person name="Maekelae M.R."/>
            <person name="Malavazi I."/>
            <person name="Melin P."/>
            <person name="Meyer V."/>
            <person name="Mielnichuk N."/>
            <person name="Miskei M."/>
            <person name="Molnar A.P."/>
            <person name="Mule G."/>
            <person name="Ngan C.Y."/>
            <person name="Orejas M."/>
            <person name="Orosz E."/>
            <person name="Ouedraogo J.P."/>
            <person name="Overkamp K.M."/>
            <person name="Park H.-S."/>
            <person name="Perrone G."/>
            <person name="Piumi F."/>
            <person name="Punt P.J."/>
            <person name="Ram A.F."/>
            <person name="Ramon A."/>
            <person name="Rauscher S."/>
            <person name="Record E."/>
            <person name="Riano-Pachon D.M."/>
            <person name="Robert V."/>
            <person name="Roehrig J."/>
            <person name="Ruller R."/>
            <person name="Salamov A."/>
            <person name="Salih N.S."/>
            <person name="Samson R.A."/>
            <person name="Sandor E."/>
            <person name="Sanguinetti M."/>
            <person name="Schuetze T."/>
            <person name="Sepcic K."/>
            <person name="Shelest E."/>
            <person name="Sherlock G."/>
            <person name="Sophianopoulou V."/>
            <person name="Squina F.M."/>
            <person name="Sun H."/>
            <person name="Susca A."/>
            <person name="Todd R.B."/>
            <person name="Tsang A."/>
            <person name="Unkles S.E."/>
            <person name="van de Wiele N."/>
            <person name="van Rossen-Uffink D."/>
            <person name="Oliveira J.V."/>
            <person name="Vesth T.C."/>
            <person name="Visser J."/>
            <person name="Yu J.-H."/>
            <person name="Zhou M."/>
            <person name="Andersen M.R."/>
            <person name="Archer D.B."/>
            <person name="Baker S.E."/>
            <person name="Benoit I."/>
            <person name="Brakhage A.A."/>
            <person name="Braus G.H."/>
            <person name="Fischer R."/>
            <person name="Frisvad J.C."/>
            <person name="Goldman G.H."/>
            <person name="Houbraken J."/>
            <person name="Oakley B."/>
            <person name="Pocsi I."/>
            <person name="Scazzocchio C."/>
            <person name="Seiboth B."/>
            <person name="vanKuyk P.A."/>
            <person name="Wortman J."/>
            <person name="Dyer P.S."/>
            <person name="Grigoriev I.V."/>
        </authorList>
    </citation>
    <scope>NUCLEOTIDE SEQUENCE [LARGE SCALE GENOMIC DNA]</scope>
    <source>
        <strain evidence="2">CBS 593.65</strain>
    </source>
</reference>
<evidence type="ECO:0000313" key="1">
    <source>
        <dbReference type="EMBL" id="OJJ57300.1"/>
    </source>
</evidence>
<accession>A0A1L9TCZ1</accession>
<dbReference type="VEuPathDB" id="FungiDB:ASPSYDRAFT_1049656"/>